<dbReference type="InterPro" id="IPR020556">
    <property type="entry name" value="Amidase_CS"/>
</dbReference>
<dbReference type="Gene3D" id="3.90.1300.10">
    <property type="entry name" value="Amidase signature (AS) domain"/>
    <property type="match status" value="1"/>
</dbReference>
<sequence>MPHPALTFLDSTATPTTTGRLAGWMMPAKDLSDVAGMPTTLGAPHRRYIAEHTDPFLQALIDEGLTITGKSVTSELGATIYCEREDTPLLESAAYPGCTPGGSSSGAAVAVATGMYRAAHGSDAGGSLRVPAAANDVVGFKPAADGFSAQGFITRSVADQALLHNHELEEVSGLRIGVLTDPLVIDTDVSADRIAAVMTAADQLATSNDVVQITPYSAAAETFAHFRNRFFAHYASLDDETGGYLGWVRDFGRTITPAQLREAERHFSTLATRLRHEWGVDFVLTPTVAFDPPPIGYFPGLDHPENFAAQTRWSPWCSLFNVTGGPAIAIGAVHLGSLQGRTRADDRTLLSAAAIVEKRP</sequence>
<dbReference type="AlphaFoldDB" id="A0A376CIL3"/>
<gene>
    <name evidence="5" type="primary">amdA</name>
    <name evidence="5" type="ORF">NCTC11862_00083</name>
</gene>
<comment type="catalytic activity">
    <reaction evidence="1">
        <text>a monocarboxylic acid amide + H2O = a monocarboxylate + NH4(+)</text>
        <dbReference type="Rhea" id="RHEA:12020"/>
        <dbReference type="ChEBI" id="CHEBI:15377"/>
        <dbReference type="ChEBI" id="CHEBI:28938"/>
        <dbReference type="ChEBI" id="CHEBI:35757"/>
        <dbReference type="ChEBI" id="CHEBI:83628"/>
        <dbReference type="EC" id="3.5.1.4"/>
    </reaction>
</comment>
<dbReference type="EMBL" id="UFXQ01000001">
    <property type="protein sequence ID" value="STC68135.1"/>
    <property type="molecule type" value="Genomic_DNA"/>
</dbReference>
<dbReference type="GO" id="GO:0004040">
    <property type="term" value="F:amidase activity"/>
    <property type="evidence" value="ECO:0007669"/>
    <property type="project" value="UniProtKB-EC"/>
</dbReference>
<dbReference type="InterPro" id="IPR023631">
    <property type="entry name" value="Amidase_dom"/>
</dbReference>
<dbReference type="EC" id="3.5.1.4" evidence="3"/>
<dbReference type="OrthoDB" id="5175573at2"/>
<comment type="similarity">
    <text evidence="2">Belongs to the amidase family.</text>
</comment>
<dbReference type="Pfam" id="PF01425">
    <property type="entry name" value="Amidase"/>
    <property type="match status" value="1"/>
</dbReference>
<proteinExistence type="inferred from homology"/>
<evidence type="ECO:0000313" key="6">
    <source>
        <dbReference type="Proteomes" id="UP000254467"/>
    </source>
</evidence>
<dbReference type="Proteomes" id="UP000254467">
    <property type="component" value="Unassembled WGS sequence"/>
</dbReference>
<protein>
    <recommendedName>
        <fullName evidence="3">amidase</fullName>
        <ecNumber evidence="3">3.5.1.4</ecNumber>
    </recommendedName>
</protein>
<dbReference type="InterPro" id="IPR000120">
    <property type="entry name" value="Amidase"/>
</dbReference>
<keyword evidence="6" id="KW-1185">Reference proteome</keyword>
<keyword evidence="5" id="KW-0378">Hydrolase</keyword>
<name>A0A376CIL3_9CORY</name>
<evidence type="ECO:0000256" key="2">
    <source>
        <dbReference type="ARBA" id="ARBA00009199"/>
    </source>
</evidence>
<dbReference type="RefSeq" id="WP_018580516.1">
    <property type="nucleotide sequence ID" value="NZ_UFXQ01000001.1"/>
</dbReference>
<accession>A0A376CIL3</accession>
<dbReference type="PANTHER" id="PTHR11895:SF7">
    <property type="entry name" value="GLUTAMYL-TRNA(GLN) AMIDOTRANSFERASE SUBUNIT A, MITOCHONDRIAL"/>
    <property type="match status" value="1"/>
</dbReference>
<dbReference type="PANTHER" id="PTHR11895">
    <property type="entry name" value="TRANSAMIDASE"/>
    <property type="match status" value="1"/>
</dbReference>
<evidence type="ECO:0000256" key="1">
    <source>
        <dbReference type="ARBA" id="ARBA00001311"/>
    </source>
</evidence>
<evidence type="ECO:0000256" key="3">
    <source>
        <dbReference type="ARBA" id="ARBA00012922"/>
    </source>
</evidence>
<dbReference type="STRING" id="35756.GCA_001044155_01334"/>
<dbReference type="InterPro" id="IPR036928">
    <property type="entry name" value="AS_sf"/>
</dbReference>
<evidence type="ECO:0000259" key="4">
    <source>
        <dbReference type="Pfam" id="PF01425"/>
    </source>
</evidence>
<reference evidence="5 6" key="1">
    <citation type="submission" date="2018-06" db="EMBL/GenBank/DDBJ databases">
        <authorList>
            <consortium name="Pathogen Informatics"/>
            <person name="Doyle S."/>
        </authorList>
    </citation>
    <scope>NUCLEOTIDE SEQUENCE [LARGE SCALE GENOMIC DNA]</scope>
    <source>
        <strain evidence="5 6">NCTC11862</strain>
    </source>
</reference>
<dbReference type="PROSITE" id="PS00571">
    <property type="entry name" value="AMIDASES"/>
    <property type="match status" value="1"/>
</dbReference>
<dbReference type="SUPFAM" id="SSF75304">
    <property type="entry name" value="Amidase signature (AS) enzymes"/>
    <property type="match status" value="1"/>
</dbReference>
<organism evidence="5 6">
    <name type="scientific">Corynebacterium pilosum</name>
    <dbReference type="NCBI Taxonomy" id="35756"/>
    <lineage>
        <taxon>Bacteria</taxon>
        <taxon>Bacillati</taxon>
        <taxon>Actinomycetota</taxon>
        <taxon>Actinomycetes</taxon>
        <taxon>Mycobacteriales</taxon>
        <taxon>Corynebacteriaceae</taxon>
        <taxon>Corynebacterium</taxon>
    </lineage>
</organism>
<evidence type="ECO:0000313" key="5">
    <source>
        <dbReference type="EMBL" id="STC68135.1"/>
    </source>
</evidence>
<feature type="domain" description="Amidase" evidence="4">
    <location>
        <begin position="15"/>
        <end position="156"/>
    </location>
</feature>